<feature type="domain" description="PAS" evidence="4">
    <location>
        <begin position="32"/>
        <end position="54"/>
    </location>
</feature>
<dbReference type="NCBIfam" id="TIGR00229">
    <property type="entry name" value="sensory_box"/>
    <property type="match status" value="1"/>
</dbReference>
<keyword evidence="1" id="KW-0285">Flavoprotein</keyword>
<dbReference type="Proteomes" id="UP000238801">
    <property type="component" value="Unassembled WGS sequence"/>
</dbReference>
<name>A0A2T0WZ39_9RHOB</name>
<dbReference type="PROSITE" id="PS50112">
    <property type="entry name" value="PAS"/>
    <property type="match status" value="1"/>
</dbReference>
<dbReference type="EMBL" id="PVTT01000004">
    <property type="protein sequence ID" value="PRY91915.1"/>
    <property type="molecule type" value="Genomic_DNA"/>
</dbReference>
<dbReference type="PANTHER" id="PTHR47429:SF2">
    <property type="entry name" value="PROTEIN TWIN LOV 1"/>
    <property type="match status" value="1"/>
</dbReference>
<proteinExistence type="predicted"/>
<evidence type="ECO:0000313" key="5">
    <source>
        <dbReference type="EMBL" id="PRY91915.1"/>
    </source>
</evidence>
<dbReference type="Pfam" id="PF13426">
    <property type="entry name" value="PAS_9"/>
    <property type="match status" value="1"/>
</dbReference>
<dbReference type="AlphaFoldDB" id="A0A2T0WZ39"/>
<comment type="caution">
    <text evidence="5">The sequence shown here is derived from an EMBL/GenBank/DDBJ whole genome shotgun (WGS) entry which is preliminary data.</text>
</comment>
<keyword evidence="3" id="KW-0157">Chromophore</keyword>
<keyword evidence="6" id="KW-1185">Reference proteome</keyword>
<dbReference type="InterPro" id="IPR000014">
    <property type="entry name" value="PAS"/>
</dbReference>
<dbReference type="SUPFAM" id="SSF55785">
    <property type="entry name" value="PYP-like sensor domain (PAS domain)"/>
    <property type="match status" value="1"/>
</dbReference>
<dbReference type="OrthoDB" id="489241at2"/>
<organism evidence="5 6">
    <name type="scientific">Hasllibacter halocynthiae</name>
    <dbReference type="NCBI Taxonomy" id="595589"/>
    <lineage>
        <taxon>Bacteria</taxon>
        <taxon>Pseudomonadati</taxon>
        <taxon>Pseudomonadota</taxon>
        <taxon>Alphaproteobacteria</taxon>
        <taxon>Rhodobacterales</taxon>
        <taxon>Roseobacteraceae</taxon>
        <taxon>Hasllibacter</taxon>
    </lineage>
</organism>
<evidence type="ECO:0000256" key="2">
    <source>
        <dbReference type="ARBA" id="ARBA00022643"/>
    </source>
</evidence>
<dbReference type="RefSeq" id="WP_106161881.1">
    <property type="nucleotide sequence ID" value="NZ_PVTT01000004.1"/>
</dbReference>
<dbReference type="PANTHER" id="PTHR47429">
    <property type="entry name" value="PROTEIN TWIN LOV 1"/>
    <property type="match status" value="1"/>
</dbReference>
<gene>
    <name evidence="5" type="ORF">BCF33_2797</name>
</gene>
<evidence type="ECO:0000256" key="3">
    <source>
        <dbReference type="ARBA" id="ARBA00022991"/>
    </source>
</evidence>
<evidence type="ECO:0000259" key="4">
    <source>
        <dbReference type="PROSITE" id="PS50112"/>
    </source>
</evidence>
<evidence type="ECO:0000256" key="1">
    <source>
        <dbReference type="ARBA" id="ARBA00022630"/>
    </source>
</evidence>
<reference evidence="5 6" key="1">
    <citation type="submission" date="2018-03" db="EMBL/GenBank/DDBJ databases">
        <title>Genomic Encyclopedia of Archaeal and Bacterial Type Strains, Phase II (KMG-II): from individual species to whole genera.</title>
        <authorList>
            <person name="Goeker M."/>
        </authorList>
    </citation>
    <scope>NUCLEOTIDE SEQUENCE [LARGE SCALE GENOMIC DNA]</scope>
    <source>
        <strain evidence="5 6">DSM 29318</strain>
    </source>
</reference>
<accession>A0A2T0WZ39</accession>
<keyword evidence="2" id="KW-0288">FMN</keyword>
<sequence>MADDIPPPIRELFAESQVALSLCDARAPDEPLLLVNGAFERLTGYAAGEVVGRNCRFLQGDVPQEKARRAIRADFLAGRDSRTLLRNHRKSGEAFDNFLYIFSVLDASDRPVWRIGSQCEIPRLGRAAAFEDHARALCEGLERVNRMAEAVRMRAIDLASLSGVGVRDLLQARLEALRLPG</sequence>
<evidence type="ECO:0000313" key="6">
    <source>
        <dbReference type="Proteomes" id="UP000238801"/>
    </source>
</evidence>
<dbReference type="InterPro" id="IPR035965">
    <property type="entry name" value="PAS-like_dom_sf"/>
</dbReference>
<protein>
    <submittedName>
        <fullName evidence="5">PAS domain S-box-containing protein</fullName>
    </submittedName>
</protein>
<dbReference type="Gene3D" id="3.30.450.20">
    <property type="entry name" value="PAS domain"/>
    <property type="match status" value="1"/>
</dbReference>